<comment type="caution">
    <text evidence="3">The sequence shown here is derived from an EMBL/GenBank/DDBJ whole genome shotgun (WGS) entry which is preliminary data.</text>
</comment>
<reference evidence="3 4" key="1">
    <citation type="submission" date="2022-03" db="EMBL/GenBank/DDBJ databases">
        <title>Metagenome-assembled genomes from swine fecal metagenomes.</title>
        <authorList>
            <person name="Holman D.B."/>
            <person name="Kommadath A."/>
        </authorList>
    </citation>
    <scope>NUCLEOTIDE SEQUENCE [LARGE SCALE GENOMIC DNA]</scope>
    <source>
        <strain evidence="3">SUG147</strain>
    </source>
</reference>
<dbReference type="Proteomes" id="UP001139365">
    <property type="component" value="Unassembled WGS sequence"/>
</dbReference>
<dbReference type="SUPFAM" id="SSF53850">
    <property type="entry name" value="Periplasmic binding protein-like II"/>
    <property type="match status" value="1"/>
</dbReference>
<dbReference type="EMBL" id="JALEMU010000161">
    <property type="protein sequence ID" value="MCI5756528.1"/>
    <property type="molecule type" value="Genomic_DNA"/>
</dbReference>
<evidence type="ECO:0000256" key="1">
    <source>
        <dbReference type="SAM" id="MobiDB-lite"/>
    </source>
</evidence>
<feature type="signal peptide" evidence="2">
    <location>
        <begin position="1"/>
        <end position="24"/>
    </location>
</feature>
<dbReference type="AlphaFoldDB" id="A0AAE3K4R1"/>
<evidence type="ECO:0000313" key="3">
    <source>
        <dbReference type="EMBL" id="MCI5756528.1"/>
    </source>
</evidence>
<feature type="compositionally biased region" description="Low complexity" evidence="1">
    <location>
        <begin position="38"/>
        <end position="49"/>
    </location>
</feature>
<keyword evidence="2" id="KW-0732">Signal</keyword>
<accession>A0AAE3K4R1</accession>
<name>A0AAE3K4R1_9BACT</name>
<organism evidence="3 4">
    <name type="scientific">Candidatus Colimorpha enterica</name>
    <dbReference type="NCBI Taxonomy" id="3083063"/>
    <lineage>
        <taxon>Bacteria</taxon>
        <taxon>Pseudomonadati</taxon>
        <taxon>Bacteroidota</taxon>
        <taxon>Bacteroidia</taxon>
        <taxon>Bacteroidales</taxon>
        <taxon>Candidatus Colimorpha</taxon>
    </lineage>
</organism>
<feature type="chain" id="PRO_5041915235" description="Extracellular solute-binding protein" evidence="2">
    <location>
        <begin position="25"/>
        <end position="494"/>
    </location>
</feature>
<evidence type="ECO:0008006" key="5">
    <source>
        <dbReference type="Google" id="ProtNLM"/>
    </source>
</evidence>
<evidence type="ECO:0000256" key="2">
    <source>
        <dbReference type="SAM" id="SignalP"/>
    </source>
</evidence>
<dbReference type="PROSITE" id="PS51257">
    <property type="entry name" value="PROKAR_LIPOPROTEIN"/>
    <property type="match status" value="1"/>
</dbReference>
<gene>
    <name evidence="3" type="ORF">MR241_09585</name>
</gene>
<dbReference type="Gene3D" id="3.40.190.10">
    <property type="entry name" value="Periplasmic binding protein-like II"/>
    <property type="match status" value="1"/>
</dbReference>
<sequence length="494" mass="55586">MKHRSIAIKVLVLLIVFSSLISAAACTATGGGEGTKGTSGTVGTDVTSTPETEPPYPLDIVDYGGKSFRVTLLSASDEVEFFISDGANGDDVDAALYKRNSVIEDRYKITIEPVYINGEGLFGHTNTIADVILSDNDAYDLVTSYAFAAGPLVMNSCLFDWKQQKHNDLEASWWIKSINDKFEIDGHLYTAVGDTNLYTLIYTYAMMFNRTAGDNEKITSEVFAAVKDGSWTIDKFNTIVSNIYNDIDGENGRTAGDYYGFQGECLTNLDNYNFAFNIPMMDNREAGEAGIRFVYDGEKLHDAIDKIIRLYWNNSGSYVEGDNVDAFVNGRSVFSTMLLNDCFSTMRNMRDDYTILPYPKFNEDQKEYLTGMMDNYMVIGIPISERDTDFVSLVTEALNYEAERILYPAYYDDALQNKYRRDDETIEMLNILMNGRTADFGTLFQNNLDNISCWFRWIVDSKENTSASYVAERKDYIEMLTAAIVTKYREGALG</sequence>
<proteinExistence type="predicted"/>
<protein>
    <recommendedName>
        <fullName evidence="5">Extracellular solute-binding protein</fullName>
    </recommendedName>
</protein>
<feature type="region of interest" description="Disordered" evidence="1">
    <location>
        <begin position="29"/>
        <end position="54"/>
    </location>
</feature>
<evidence type="ECO:0000313" key="4">
    <source>
        <dbReference type="Proteomes" id="UP001139365"/>
    </source>
</evidence>